<dbReference type="GO" id="GO:0006567">
    <property type="term" value="P:L-threonine catabolic process"/>
    <property type="evidence" value="ECO:0007669"/>
    <property type="project" value="UniProtKB-UniRule"/>
</dbReference>
<dbReference type="InterPro" id="IPR001597">
    <property type="entry name" value="ArAA_b-elim_lyase/Thr_aldolase"/>
</dbReference>
<comment type="catalytic activity">
    <reaction evidence="5">
        <text>L-allo-threonine = acetaldehyde + glycine</text>
        <dbReference type="Rhea" id="RHEA:26209"/>
        <dbReference type="ChEBI" id="CHEBI:15343"/>
        <dbReference type="ChEBI" id="CHEBI:57305"/>
        <dbReference type="ChEBI" id="CHEBI:58585"/>
        <dbReference type="EC" id="4.1.2.48"/>
    </reaction>
</comment>
<dbReference type="RefSeq" id="WP_113888577.1">
    <property type="nucleotide sequence ID" value="NZ_QNRK01000007.1"/>
</dbReference>
<keyword evidence="4 5" id="KW-0663">Pyridoxal phosphate</keyword>
<comment type="similarity">
    <text evidence="2 5">Belongs to the threonine aldolase family.</text>
</comment>
<comment type="caution">
    <text evidence="7">The sequence shown here is derived from an EMBL/GenBank/DDBJ whole genome shotgun (WGS) entry which is preliminary data.</text>
</comment>
<dbReference type="InterPro" id="IPR015422">
    <property type="entry name" value="PyrdxlP-dep_Trfase_small"/>
</dbReference>
<dbReference type="EMBL" id="QNRK01000007">
    <property type="protein sequence ID" value="RBP15744.1"/>
    <property type="molecule type" value="Genomic_DNA"/>
</dbReference>
<comment type="catalytic activity">
    <reaction evidence="5">
        <text>L-threonine = acetaldehyde + glycine</text>
        <dbReference type="Rhea" id="RHEA:19625"/>
        <dbReference type="ChEBI" id="CHEBI:15343"/>
        <dbReference type="ChEBI" id="CHEBI:57305"/>
        <dbReference type="ChEBI" id="CHEBI:57926"/>
        <dbReference type="EC" id="4.1.2.48"/>
    </reaction>
</comment>
<comment type="cofactor">
    <cofactor evidence="1 5">
        <name>pyridoxal 5'-phosphate</name>
        <dbReference type="ChEBI" id="CHEBI:597326"/>
    </cofactor>
</comment>
<organism evidence="7 8">
    <name type="scientific">Roseiarcus fermentans</name>
    <dbReference type="NCBI Taxonomy" id="1473586"/>
    <lineage>
        <taxon>Bacteria</taxon>
        <taxon>Pseudomonadati</taxon>
        <taxon>Pseudomonadota</taxon>
        <taxon>Alphaproteobacteria</taxon>
        <taxon>Hyphomicrobiales</taxon>
        <taxon>Roseiarcaceae</taxon>
        <taxon>Roseiarcus</taxon>
    </lineage>
</organism>
<evidence type="ECO:0000313" key="7">
    <source>
        <dbReference type="EMBL" id="RBP15744.1"/>
    </source>
</evidence>
<dbReference type="EC" id="4.1.2.48" evidence="5"/>
<evidence type="ECO:0000256" key="2">
    <source>
        <dbReference type="ARBA" id="ARBA00006966"/>
    </source>
</evidence>
<dbReference type="PANTHER" id="PTHR48097:SF5">
    <property type="entry name" value="LOW SPECIFICITY L-THREONINE ALDOLASE"/>
    <property type="match status" value="1"/>
</dbReference>
<protein>
    <recommendedName>
        <fullName evidence="5">L-threonine aldolase</fullName>
        <ecNumber evidence="5">4.1.2.48</ecNumber>
    </recommendedName>
</protein>
<evidence type="ECO:0000256" key="1">
    <source>
        <dbReference type="ARBA" id="ARBA00001933"/>
    </source>
</evidence>
<evidence type="ECO:0000313" key="8">
    <source>
        <dbReference type="Proteomes" id="UP000253529"/>
    </source>
</evidence>
<feature type="domain" description="Aromatic amino acid beta-eliminating lyase/threonine aldolase" evidence="6">
    <location>
        <begin position="2"/>
        <end position="291"/>
    </location>
</feature>
<dbReference type="PANTHER" id="PTHR48097">
    <property type="entry name" value="L-THREONINE ALDOLASE-RELATED"/>
    <property type="match status" value="1"/>
</dbReference>
<evidence type="ECO:0000256" key="5">
    <source>
        <dbReference type="PIRNR" id="PIRNR038940"/>
    </source>
</evidence>
<accession>A0A366FM26</accession>
<keyword evidence="5" id="KW-0456">Lyase</keyword>
<dbReference type="PIRSF" id="PIRSF038940">
    <property type="entry name" value="Low_specificity_LTA"/>
    <property type="match status" value="1"/>
</dbReference>
<dbReference type="Gene3D" id="3.90.1150.10">
    <property type="entry name" value="Aspartate Aminotransferase, domain 1"/>
    <property type="match status" value="1"/>
</dbReference>
<evidence type="ECO:0000256" key="4">
    <source>
        <dbReference type="ARBA" id="ARBA00022898"/>
    </source>
</evidence>
<dbReference type="SUPFAM" id="SSF53383">
    <property type="entry name" value="PLP-dependent transferases"/>
    <property type="match status" value="1"/>
</dbReference>
<dbReference type="OrthoDB" id="9774495at2"/>
<dbReference type="InterPro" id="IPR015424">
    <property type="entry name" value="PyrdxlP-dep_Trfase"/>
</dbReference>
<dbReference type="Pfam" id="PF01212">
    <property type="entry name" value="Beta_elim_lyase"/>
    <property type="match status" value="1"/>
</dbReference>
<keyword evidence="8" id="KW-1185">Reference proteome</keyword>
<evidence type="ECO:0000256" key="3">
    <source>
        <dbReference type="ARBA" id="ARBA00011881"/>
    </source>
</evidence>
<comment type="subunit">
    <text evidence="3">Homotetramer.</text>
</comment>
<dbReference type="AlphaFoldDB" id="A0A366FM26"/>
<comment type="function">
    <text evidence="5">Catalyzes the cleavage of L-allo-threonine and L-threonine to glycine and acetaldehyde.</text>
</comment>
<gene>
    <name evidence="7" type="ORF">DFR50_10713</name>
</gene>
<dbReference type="InterPro" id="IPR015421">
    <property type="entry name" value="PyrdxlP-dep_Trfase_major"/>
</dbReference>
<dbReference type="Gene3D" id="3.40.640.10">
    <property type="entry name" value="Type I PLP-dependent aspartate aminotransferase-like (Major domain)"/>
    <property type="match status" value="1"/>
</dbReference>
<name>A0A366FM26_9HYPH</name>
<dbReference type="Proteomes" id="UP000253529">
    <property type="component" value="Unassembled WGS sequence"/>
</dbReference>
<proteinExistence type="inferred from homology"/>
<sequence length="353" mass="36806">MQFASDNGAGVAPEILEAIAASSRVNAPAYGADDFSARAAAALSEVFETKVAAFLVATGTAANALALSALARPWEAVFCHEEAHIHDDECGAPELFTGGAKLVGVAGEAGKLTPDALRETLARFPRGLVKSPQPGALSLSQATEAGTIYRADEIADLCAIARAAGVRTHMDGARFANALVSSGRSPADLTWRAGIEALSFGATKNGALACEAVVFFDPTLAESFAYLRKRGGHTLSKGRLLGAQMEAYLKGDLWLQLAERANGAAARLSRGLSTAPGVRIAWPTQANEVFAVAPDATAAAWREAGAKFYEWTTRSLAPERAPRAGETLVRLVTSFETAPEEIERLVGLAAAPA</sequence>
<evidence type="ECO:0000259" key="6">
    <source>
        <dbReference type="Pfam" id="PF01212"/>
    </source>
</evidence>
<dbReference type="GO" id="GO:0008732">
    <property type="term" value="F:L-allo-threonine aldolase activity"/>
    <property type="evidence" value="ECO:0007669"/>
    <property type="project" value="RHEA"/>
</dbReference>
<reference evidence="7 8" key="1">
    <citation type="submission" date="2018-06" db="EMBL/GenBank/DDBJ databases">
        <title>Genomic Encyclopedia of Type Strains, Phase IV (KMG-IV): sequencing the most valuable type-strain genomes for metagenomic binning, comparative biology and taxonomic classification.</title>
        <authorList>
            <person name="Goeker M."/>
        </authorList>
    </citation>
    <scope>NUCLEOTIDE SEQUENCE [LARGE SCALE GENOMIC DNA]</scope>
    <source>
        <strain evidence="7 8">DSM 24875</strain>
    </source>
</reference>
<dbReference type="InterPro" id="IPR026273">
    <property type="entry name" value="Low_specificity_L-TA_bact"/>
</dbReference>